<name>A0AAD7XDZ3_9APHY</name>
<evidence type="ECO:0000313" key="2">
    <source>
        <dbReference type="EMBL" id="KAJ8482809.1"/>
    </source>
</evidence>
<dbReference type="GO" id="GO:0044773">
    <property type="term" value="P:mitotic DNA damage checkpoint signaling"/>
    <property type="evidence" value="ECO:0007669"/>
    <property type="project" value="TreeGrafter"/>
</dbReference>
<keyword evidence="3" id="KW-1185">Reference proteome</keyword>
<dbReference type="PANTHER" id="PTHR44167:SF24">
    <property type="entry name" value="SERINE_THREONINE-PROTEIN KINASE CHK2"/>
    <property type="match status" value="1"/>
</dbReference>
<dbReference type="Proteomes" id="UP001215151">
    <property type="component" value="Unassembled WGS sequence"/>
</dbReference>
<dbReference type="PROSITE" id="PS50011">
    <property type="entry name" value="PROTEIN_KINASE_DOM"/>
    <property type="match status" value="1"/>
</dbReference>
<dbReference type="Gene3D" id="1.10.510.10">
    <property type="entry name" value="Transferase(Phosphotransferase) domain 1"/>
    <property type="match status" value="1"/>
</dbReference>
<dbReference type="GO" id="GO:0004674">
    <property type="term" value="F:protein serine/threonine kinase activity"/>
    <property type="evidence" value="ECO:0007669"/>
    <property type="project" value="TreeGrafter"/>
</dbReference>
<dbReference type="CDD" id="cd00180">
    <property type="entry name" value="PKc"/>
    <property type="match status" value="1"/>
</dbReference>
<dbReference type="SUPFAM" id="SSF56112">
    <property type="entry name" value="Protein kinase-like (PK-like)"/>
    <property type="match status" value="1"/>
</dbReference>
<comment type="caution">
    <text evidence="2">The sequence shown here is derived from an EMBL/GenBank/DDBJ whole genome shotgun (WGS) entry which is preliminary data.</text>
</comment>
<gene>
    <name evidence="2" type="ORF">ONZ51_g5114</name>
</gene>
<dbReference type="SMART" id="SM00220">
    <property type="entry name" value="S_TKc"/>
    <property type="match status" value="1"/>
</dbReference>
<organism evidence="2 3">
    <name type="scientific">Trametes cubensis</name>
    <dbReference type="NCBI Taxonomy" id="1111947"/>
    <lineage>
        <taxon>Eukaryota</taxon>
        <taxon>Fungi</taxon>
        <taxon>Dikarya</taxon>
        <taxon>Basidiomycota</taxon>
        <taxon>Agaricomycotina</taxon>
        <taxon>Agaricomycetes</taxon>
        <taxon>Polyporales</taxon>
        <taxon>Polyporaceae</taxon>
        <taxon>Trametes</taxon>
    </lineage>
</organism>
<dbReference type="InterPro" id="IPR011009">
    <property type="entry name" value="Kinase-like_dom_sf"/>
</dbReference>
<evidence type="ECO:0000313" key="3">
    <source>
        <dbReference type="Proteomes" id="UP001215151"/>
    </source>
</evidence>
<dbReference type="Pfam" id="PF00069">
    <property type="entry name" value="Pkinase"/>
    <property type="match status" value="1"/>
</dbReference>
<feature type="domain" description="Protein kinase" evidence="1">
    <location>
        <begin position="1"/>
        <end position="289"/>
    </location>
</feature>
<proteinExistence type="predicted"/>
<dbReference type="InterPro" id="IPR000719">
    <property type="entry name" value="Prot_kinase_dom"/>
</dbReference>
<dbReference type="PANTHER" id="PTHR44167">
    <property type="entry name" value="OVARIAN-SPECIFIC SERINE/THREONINE-PROTEIN KINASE LOK-RELATED"/>
    <property type="match status" value="1"/>
</dbReference>
<sequence>MLLDYQVLDATRTEDGELVAIKSFIKKDQEEQIALFFASIRDPRNHCIRIHQILPDPFEPRLGLMVMPYLRPCNNPEFLTVGDVVEFVDQTMEGLAFMHKLHIAHRDIAVSNIMMDAKALYPNGHHPIRLGYTPDVLYPVSALPRAGRNVQYYYIDFGLSTWFKPGSSPYVLGDVGRAEVPELSDTVPYDAFKVDIYALGYVYAKEFDNKYKNVDFLLPLIEKMKRQRPEERPTAEQIFQEWQQKRATLNDSLFRWRLVPKSEQTIERVVNDTVAVAWEGIYHLKKLVG</sequence>
<dbReference type="GO" id="GO:0005634">
    <property type="term" value="C:nucleus"/>
    <property type="evidence" value="ECO:0007669"/>
    <property type="project" value="TreeGrafter"/>
</dbReference>
<dbReference type="AlphaFoldDB" id="A0AAD7XDZ3"/>
<accession>A0AAD7XDZ3</accession>
<reference evidence="2" key="1">
    <citation type="submission" date="2022-11" db="EMBL/GenBank/DDBJ databases">
        <title>Genome Sequence of Cubamyces cubensis.</title>
        <authorList>
            <person name="Buettner E."/>
        </authorList>
    </citation>
    <scope>NUCLEOTIDE SEQUENCE</scope>
    <source>
        <strain evidence="2">MPL-01</strain>
    </source>
</reference>
<dbReference type="EMBL" id="JAPEVG010000106">
    <property type="protein sequence ID" value="KAJ8482809.1"/>
    <property type="molecule type" value="Genomic_DNA"/>
</dbReference>
<protein>
    <recommendedName>
        <fullName evidence="1">Protein kinase domain-containing protein</fullName>
    </recommendedName>
</protein>
<dbReference type="GO" id="GO:0005524">
    <property type="term" value="F:ATP binding"/>
    <property type="evidence" value="ECO:0007669"/>
    <property type="project" value="InterPro"/>
</dbReference>
<evidence type="ECO:0000259" key="1">
    <source>
        <dbReference type="PROSITE" id="PS50011"/>
    </source>
</evidence>